<sequence>MASAAATAEAAAPVSFIDALKLRYGATDDDGSTGHGPGLVQDKKWLFVGAEKAAKQQSQYDRLTLVVLRNCGITCAMQHSETNEDNAVKRASMVRLAELDLSENAGLTLAEVGKLMPYLPRLTTLQLCDMPSLLSTALAPPSASAEASVAVPSSPLLMSLHLTKLVLNNTGFTALSQLRALIAVPALEELHLDSNKLASLDIVSAKDAASVEAAGATSAICFPHVTTLSLAHNELFDWVAIGSAITRAFPALTQLFLTNNKLMDLTLPDDVIARAAAGVDVWAVAATAAALSPYIYMKALTLLCVKDNTTLVHPSTVDAIRVLCPQLATFRITYKTLLPMWNETNSRMYVVAALPTITLLNRGTVRPKERLDSELLYVQRGMQQRAHEEAEGRAEDKKSGEGGAPQQPITAPRIPYPLVDVLREKHKDVVLGILRDGDTATTTGANYIMLDVTLSFVNGYAAATTTATSSPLTKQTQKVPSSLTVAKLKALLQRVFQVKPVHQRLSYRSGDHGVLETRTPLDNEQETLGYYGVPDGAIIYVEDTSLRD</sequence>
<proteinExistence type="predicted"/>
<dbReference type="InterPro" id="IPR032675">
    <property type="entry name" value="LRR_dom_sf"/>
</dbReference>
<feature type="compositionally biased region" description="Basic and acidic residues" evidence="1">
    <location>
        <begin position="386"/>
        <end position="400"/>
    </location>
</feature>
<dbReference type="Pfam" id="PF14560">
    <property type="entry name" value="Ubiquitin_2"/>
    <property type="match status" value="1"/>
</dbReference>
<keyword evidence="4" id="KW-1185">Reference proteome</keyword>
<organism evidence="3 4">
    <name type="scientific">Leptomonas seymouri</name>
    <dbReference type="NCBI Taxonomy" id="5684"/>
    <lineage>
        <taxon>Eukaryota</taxon>
        <taxon>Discoba</taxon>
        <taxon>Euglenozoa</taxon>
        <taxon>Kinetoplastea</taxon>
        <taxon>Metakinetoplastina</taxon>
        <taxon>Trypanosomatida</taxon>
        <taxon>Trypanosomatidae</taxon>
        <taxon>Leishmaniinae</taxon>
        <taxon>Leptomonas</taxon>
    </lineage>
</organism>
<dbReference type="CDD" id="cd17044">
    <property type="entry name" value="Ubl_TBCE"/>
    <property type="match status" value="1"/>
</dbReference>
<dbReference type="InterPro" id="IPR000626">
    <property type="entry name" value="Ubiquitin-like_dom"/>
</dbReference>
<dbReference type="SUPFAM" id="SSF52058">
    <property type="entry name" value="L domain-like"/>
    <property type="match status" value="1"/>
</dbReference>
<dbReference type="Proteomes" id="UP000038009">
    <property type="component" value="Unassembled WGS sequence"/>
</dbReference>
<evidence type="ECO:0000256" key="1">
    <source>
        <dbReference type="SAM" id="MobiDB-lite"/>
    </source>
</evidence>
<dbReference type="InterPro" id="IPR044079">
    <property type="entry name" value="Ubl_TBCE"/>
</dbReference>
<dbReference type="Gene3D" id="3.80.10.10">
    <property type="entry name" value="Ribonuclease Inhibitor"/>
    <property type="match status" value="2"/>
</dbReference>
<dbReference type="InterPro" id="IPR029071">
    <property type="entry name" value="Ubiquitin-like_domsf"/>
</dbReference>
<gene>
    <name evidence="3" type="ORF">ABL78_6752</name>
</gene>
<comment type="caution">
    <text evidence="3">The sequence shown here is derived from an EMBL/GenBank/DDBJ whole genome shotgun (WGS) entry which is preliminary data.</text>
</comment>
<dbReference type="SUPFAM" id="SSF54236">
    <property type="entry name" value="Ubiquitin-like"/>
    <property type="match status" value="1"/>
</dbReference>
<evidence type="ECO:0000259" key="2">
    <source>
        <dbReference type="Pfam" id="PF14560"/>
    </source>
</evidence>
<dbReference type="EMBL" id="LJSK01000280">
    <property type="protein sequence ID" value="KPI84194.1"/>
    <property type="molecule type" value="Genomic_DNA"/>
</dbReference>
<feature type="region of interest" description="Disordered" evidence="1">
    <location>
        <begin position="386"/>
        <end position="411"/>
    </location>
</feature>
<protein>
    <recommendedName>
        <fullName evidence="2">Ubiquitin-like domain-containing protein</fullName>
    </recommendedName>
</protein>
<dbReference type="OMA" id="RMYVVAA"/>
<feature type="domain" description="Ubiquitin-like" evidence="2">
    <location>
        <begin position="474"/>
        <end position="545"/>
    </location>
</feature>
<reference evidence="3 4" key="1">
    <citation type="journal article" date="2015" name="PLoS Pathog.">
        <title>Leptomonas seymouri: Adaptations to the Dixenous Life Cycle Analyzed by Genome Sequencing, Transcriptome Profiling and Co-infection with Leishmania donovani.</title>
        <authorList>
            <person name="Kraeva N."/>
            <person name="Butenko A."/>
            <person name="Hlavacova J."/>
            <person name="Kostygov A."/>
            <person name="Myskova J."/>
            <person name="Grybchuk D."/>
            <person name="Lestinova T."/>
            <person name="Votypka J."/>
            <person name="Volf P."/>
            <person name="Opperdoes F."/>
            <person name="Flegontov P."/>
            <person name="Lukes J."/>
            <person name="Yurchenko V."/>
        </authorList>
    </citation>
    <scope>NUCLEOTIDE SEQUENCE [LARGE SCALE GENOMIC DNA]</scope>
    <source>
        <strain evidence="3 4">ATCC 30220</strain>
    </source>
</reference>
<dbReference type="OrthoDB" id="5273213at2759"/>
<accession>A0A0N1HTC4</accession>
<evidence type="ECO:0000313" key="3">
    <source>
        <dbReference type="EMBL" id="KPI84194.1"/>
    </source>
</evidence>
<dbReference type="AlphaFoldDB" id="A0A0N1HTC4"/>
<dbReference type="VEuPathDB" id="TriTrypDB:Lsey_0280_0040"/>
<dbReference type="Gene3D" id="3.10.20.90">
    <property type="entry name" value="Phosphatidylinositol 3-kinase Catalytic Subunit, Chain A, domain 1"/>
    <property type="match status" value="1"/>
</dbReference>
<evidence type="ECO:0000313" key="4">
    <source>
        <dbReference type="Proteomes" id="UP000038009"/>
    </source>
</evidence>
<name>A0A0N1HTC4_LEPSE</name>